<dbReference type="PROSITE" id="PS51085">
    <property type="entry name" value="2FE2S_FER_2"/>
    <property type="match status" value="1"/>
</dbReference>
<dbReference type="SUPFAM" id="SSF52343">
    <property type="entry name" value="Ferredoxin reductase-like, C-terminal NADP-linked domain"/>
    <property type="match status" value="1"/>
</dbReference>
<dbReference type="PANTHER" id="PTHR47354">
    <property type="entry name" value="NADH OXIDOREDUCTASE HCR"/>
    <property type="match status" value="1"/>
</dbReference>
<evidence type="ECO:0000313" key="11">
    <source>
        <dbReference type="Proteomes" id="UP001330812"/>
    </source>
</evidence>
<evidence type="ECO:0000256" key="5">
    <source>
        <dbReference type="ARBA" id="ARBA00023002"/>
    </source>
</evidence>
<evidence type="ECO:0000256" key="3">
    <source>
        <dbReference type="ARBA" id="ARBA00022714"/>
    </source>
</evidence>
<dbReference type="CDD" id="cd00207">
    <property type="entry name" value="fer2"/>
    <property type="match status" value="1"/>
</dbReference>
<dbReference type="InterPro" id="IPR006058">
    <property type="entry name" value="2Fe2S_fd_BS"/>
</dbReference>
<keyword evidence="7" id="KW-0411">Iron-sulfur</keyword>
<dbReference type="RefSeq" id="WP_326565313.1">
    <property type="nucleotide sequence ID" value="NZ_CP142149.1"/>
</dbReference>
<keyword evidence="2" id="KW-0285">Flavoprotein</keyword>
<dbReference type="InterPro" id="IPR001041">
    <property type="entry name" value="2Fe-2S_ferredoxin-type"/>
</dbReference>
<dbReference type="InterPro" id="IPR039261">
    <property type="entry name" value="FNR_nucleotide-bd"/>
</dbReference>
<organism evidence="10 11">
    <name type="scientific">Amycolatopsis rhabdoformis</name>
    <dbReference type="NCBI Taxonomy" id="1448059"/>
    <lineage>
        <taxon>Bacteria</taxon>
        <taxon>Bacillati</taxon>
        <taxon>Actinomycetota</taxon>
        <taxon>Actinomycetes</taxon>
        <taxon>Pseudonocardiales</taxon>
        <taxon>Pseudonocardiaceae</taxon>
        <taxon>Amycolatopsis</taxon>
    </lineage>
</organism>
<dbReference type="PRINTS" id="PR00409">
    <property type="entry name" value="PHDIOXRDTASE"/>
</dbReference>
<dbReference type="EMBL" id="CP142149">
    <property type="protein sequence ID" value="WSE26344.1"/>
    <property type="molecule type" value="Genomic_DNA"/>
</dbReference>
<dbReference type="Gene3D" id="3.40.50.80">
    <property type="entry name" value="Nucleotide-binding domain of ferredoxin-NADP reductase (FNR) module"/>
    <property type="match status" value="1"/>
</dbReference>
<feature type="domain" description="2Fe-2S ferredoxin-type" evidence="8">
    <location>
        <begin position="230"/>
        <end position="317"/>
    </location>
</feature>
<dbReference type="CDD" id="cd06185">
    <property type="entry name" value="PDR_like"/>
    <property type="match status" value="1"/>
</dbReference>
<comment type="cofactor">
    <cofactor evidence="1">
        <name>FAD</name>
        <dbReference type="ChEBI" id="CHEBI:57692"/>
    </cofactor>
</comment>
<dbReference type="Gene3D" id="3.10.20.30">
    <property type="match status" value="1"/>
</dbReference>
<keyword evidence="5 10" id="KW-0560">Oxidoreductase</keyword>
<dbReference type="InterPro" id="IPR036010">
    <property type="entry name" value="2Fe-2S_ferredoxin-like_sf"/>
</dbReference>
<feature type="domain" description="FAD-binding FR-type" evidence="9">
    <location>
        <begin position="7"/>
        <end position="109"/>
    </location>
</feature>
<gene>
    <name evidence="10" type="ORF">VSH64_26060</name>
</gene>
<dbReference type="SUPFAM" id="SSF63380">
    <property type="entry name" value="Riboflavin synthase domain-like"/>
    <property type="match status" value="1"/>
</dbReference>
<dbReference type="Gene3D" id="2.40.30.10">
    <property type="entry name" value="Translation factors"/>
    <property type="match status" value="1"/>
</dbReference>
<evidence type="ECO:0000256" key="7">
    <source>
        <dbReference type="ARBA" id="ARBA00023014"/>
    </source>
</evidence>
<dbReference type="SUPFAM" id="SSF54292">
    <property type="entry name" value="2Fe-2S ferredoxin-like"/>
    <property type="match status" value="1"/>
</dbReference>
<evidence type="ECO:0000256" key="1">
    <source>
        <dbReference type="ARBA" id="ARBA00001974"/>
    </source>
</evidence>
<protein>
    <submittedName>
        <fullName evidence="10">PDR/VanB family oxidoreductase</fullName>
        <ecNumber evidence="10">1.-.-.-</ecNumber>
    </submittedName>
</protein>
<dbReference type="InterPro" id="IPR050415">
    <property type="entry name" value="MRET"/>
</dbReference>
<keyword evidence="4" id="KW-0479">Metal-binding</keyword>
<reference evidence="10 11" key="1">
    <citation type="journal article" date="2015" name="Int. J. Syst. Evol. Microbiol.">
        <title>Amycolatopsis rhabdoformis sp. nov., an actinomycete isolated from a tropical forest soil.</title>
        <authorList>
            <person name="Souza W.R."/>
            <person name="Silva R.E."/>
            <person name="Goodfellow M."/>
            <person name="Busarakam K."/>
            <person name="Figueiro F.S."/>
            <person name="Ferreira D."/>
            <person name="Rodrigues-Filho E."/>
            <person name="Moraes L.A.B."/>
            <person name="Zucchi T.D."/>
        </authorList>
    </citation>
    <scope>NUCLEOTIDE SEQUENCE [LARGE SCALE GENOMIC DNA]</scope>
    <source>
        <strain evidence="10 11">NCIMB 14900</strain>
    </source>
</reference>
<keyword evidence="3" id="KW-0001">2Fe-2S</keyword>
<evidence type="ECO:0000313" key="10">
    <source>
        <dbReference type="EMBL" id="WSE26344.1"/>
    </source>
</evidence>
<dbReference type="InterPro" id="IPR012675">
    <property type="entry name" value="Beta-grasp_dom_sf"/>
</dbReference>
<evidence type="ECO:0000259" key="9">
    <source>
        <dbReference type="PROSITE" id="PS51384"/>
    </source>
</evidence>
<accession>A0ABZ1HY74</accession>
<evidence type="ECO:0000256" key="6">
    <source>
        <dbReference type="ARBA" id="ARBA00023004"/>
    </source>
</evidence>
<dbReference type="PROSITE" id="PS51384">
    <property type="entry name" value="FAD_FR"/>
    <property type="match status" value="1"/>
</dbReference>
<dbReference type="InterPro" id="IPR017927">
    <property type="entry name" value="FAD-bd_FR_type"/>
</dbReference>
<evidence type="ECO:0000259" key="8">
    <source>
        <dbReference type="PROSITE" id="PS51085"/>
    </source>
</evidence>
<keyword evidence="6" id="KW-0408">Iron</keyword>
<keyword evidence="11" id="KW-1185">Reference proteome</keyword>
<dbReference type="Pfam" id="PF00111">
    <property type="entry name" value="Fer2"/>
    <property type="match status" value="1"/>
</dbReference>
<sequence length="317" mass="33630">MSTSTSIENLKVRVTRVTWEAEGVVGLRLSSVDGSPLPEWEPGAHVDLKLPSGLGRQYSLCGDPAEREHYDIAVRLEAAGRGGSAEVHGTALIGRELVLERVRNHFPLAEAESYLLIAGGIGVTPLVPMARALAGRGADFSVVYCGHGGATMAFRAELTRICGERVSFVDTALEPRPDLKELIGSTAAAVYCCGPAGLLDAVTEVCEAAGVRCETEHFGAAALDVDESGEEVELELRRSGLTVVADADTTLLQAMRDAGVDLESDCEEGYCGTCETRVLEGTPDHRDVVLSKAERAAGKTFFPCVSRACGRKLVLDL</sequence>
<evidence type="ECO:0000256" key="4">
    <source>
        <dbReference type="ARBA" id="ARBA00022723"/>
    </source>
</evidence>
<dbReference type="EC" id="1.-.-.-" evidence="10"/>
<dbReference type="Proteomes" id="UP001330812">
    <property type="component" value="Chromosome"/>
</dbReference>
<evidence type="ECO:0000256" key="2">
    <source>
        <dbReference type="ARBA" id="ARBA00022630"/>
    </source>
</evidence>
<dbReference type="GO" id="GO:0016491">
    <property type="term" value="F:oxidoreductase activity"/>
    <property type="evidence" value="ECO:0007669"/>
    <property type="project" value="UniProtKB-KW"/>
</dbReference>
<name>A0ABZ1HY74_9PSEU</name>
<proteinExistence type="predicted"/>
<dbReference type="PROSITE" id="PS00197">
    <property type="entry name" value="2FE2S_FER_1"/>
    <property type="match status" value="1"/>
</dbReference>
<dbReference type="PANTHER" id="PTHR47354:SF1">
    <property type="entry name" value="CARNITINE MONOOXYGENASE REDUCTASE SUBUNIT"/>
    <property type="match status" value="1"/>
</dbReference>
<dbReference type="InterPro" id="IPR017938">
    <property type="entry name" value="Riboflavin_synthase-like_b-brl"/>
</dbReference>